<evidence type="ECO:0000313" key="1">
    <source>
        <dbReference type="EMBL" id="MFC6671222.1"/>
    </source>
</evidence>
<accession>A0ABW2A182</accession>
<keyword evidence="2" id="KW-1185">Reference proteome</keyword>
<name>A0ABW2A182_9GAMM</name>
<evidence type="ECO:0000313" key="2">
    <source>
        <dbReference type="Proteomes" id="UP001596422"/>
    </source>
</evidence>
<organism evidence="1 2">
    <name type="scientific">Marinobacterium aestuariivivens</name>
    <dbReference type="NCBI Taxonomy" id="1698799"/>
    <lineage>
        <taxon>Bacteria</taxon>
        <taxon>Pseudomonadati</taxon>
        <taxon>Pseudomonadota</taxon>
        <taxon>Gammaproteobacteria</taxon>
        <taxon>Oceanospirillales</taxon>
        <taxon>Oceanospirillaceae</taxon>
        <taxon>Marinobacterium</taxon>
    </lineage>
</organism>
<dbReference type="Proteomes" id="UP001596422">
    <property type="component" value="Unassembled WGS sequence"/>
</dbReference>
<proteinExistence type="predicted"/>
<protein>
    <submittedName>
        <fullName evidence="1">Ribonucleotide reductase subunit alpha</fullName>
    </submittedName>
</protein>
<gene>
    <name evidence="1" type="ORF">ACFQDL_14925</name>
</gene>
<sequence length="128" mass="13857">MIASFSDLLAAAASQPEPQRLLFLFASADGQGKAKGKQRGTLQPLMCVDKLPAELDSFRALADEADQISRDWDFVFIAGLNGANGQPPSSEDAEPHLNQMVNDLMGGHNMARYVVLDRQENPVMLQAG</sequence>
<dbReference type="RefSeq" id="WP_379909731.1">
    <property type="nucleotide sequence ID" value="NZ_JBHSWE010000001.1"/>
</dbReference>
<comment type="caution">
    <text evidence="1">The sequence shown here is derived from an EMBL/GenBank/DDBJ whole genome shotgun (WGS) entry which is preliminary data.</text>
</comment>
<dbReference type="EMBL" id="JBHSWE010000001">
    <property type="protein sequence ID" value="MFC6671222.1"/>
    <property type="molecule type" value="Genomic_DNA"/>
</dbReference>
<reference evidence="2" key="1">
    <citation type="journal article" date="2019" name="Int. J. Syst. Evol. Microbiol.">
        <title>The Global Catalogue of Microorganisms (GCM) 10K type strain sequencing project: providing services to taxonomists for standard genome sequencing and annotation.</title>
        <authorList>
            <consortium name="The Broad Institute Genomics Platform"/>
            <consortium name="The Broad Institute Genome Sequencing Center for Infectious Disease"/>
            <person name="Wu L."/>
            <person name="Ma J."/>
        </authorList>
    </citation>
    <scope>NUCLEOTIDE SEQUENCE [LARGE SCALE GENOMIC DNA]</scope>
    <source>
        <strain evidence="2">NBRC 111756</strain>
    </source>
</reference>